<evidence type="ECO:0000313" key="2">
    <source>
        <dbReference type="EMBL" id="BES96588.1"/>
    </source>
</evidence>
<name>A0ABN7AX49_9HEMI</name>
<dbReference type="EMBL" id="AP028915">
    <property type="protein sequence ID" value="BES96588.1"/>
    <property type="molecule type" value="Genomic_DNA"/>
</dbReference>
<feature type="chain" id="PRO_5046062824" evidence="1">
    <location>
        <begin position="23"/>
        <end position="127"/>
    </location>
</feature>
<accession>A0ABN7AX49</accession>
<protein>
    <submittedName>
        <fullName evidence="2">Uncharacterized protein</fullName>
    </submittedName>
</protein>
<evidence type="ECO:0000256" key="1">
    <source>
        <dbReference type="SAM" id="SignalP"/>
    </source>
</evidence>
<keyword evidence="1" id="KW-0732">Signal</keyword>
<keyword evidence="3" id="KW-1185">Reference proteome</keyword>
<proteinExistence type="predicted"/>
<evidence type="ECO:0000313" key="3">
    <source>
        <dbReference type="Proteomes" id="UP001307889"/>
    </source>
</evidence>
<gene>
    <name evidence="2" type="ORF">NTJ_09400</name>
</gene>
<organism evidence="2 3">
    <name type="scientific">Nesidiocoris tenuis</name>
    <dbReference type="NCBI Taxonomy" id="355587"/>
    <lineage>
        <taxon>Eukaryota</taxon>
        <taxon>Metazoa</taxon>
        <taxon>Ecdysozoa</taxon>
        <taxon>Arthropoda</taxon>
        <taxon>Hexapoda</taxon>
        <taxon>Insecta</taxon>
        <taxon>Pterygota</taxon>
        <taxon>Neoptera</taxon>
        <taxon>Paraneoptera</taxon>
        <taxon>Hemiptera</taxon>
        <taxon>Heteroptera</taxon>
        <taxon>Panheteroptera</taxon>
        <taxon>Cimicomorpha</taxon>
        <taxon>Miridae</taxon>
        <taxon>Dicyphina</taxon>
        <taxon>Nesidiocoris</taxon>
    </lineage>
</organism>
<reference evidence="2 3" key="1">
    <citation type="submission" date="2023-09" db="EMBL/GenBank/DDBJ databases">
        <title>Nesidiocoris tenuis whole genome shotgun sequence.</title>
        <authorList>
            <person name="Shibata T."/>
            <person name="Shimoda M."/>
            <person name="Kobayashi T."/>
            <person name="Uehara T."/>
        </authorList>
    </citation>
    <scope>NUCLEOTIDE SEQUENCE [LARGE SCALE GENOMIC DNA]</scope>
    <source>
        <strain evidence="2 3">Japan</strain>
    </source>
</reference>
<sequence>MGVAQPVLVCAVFLGLLTSTPATSPPEENGQPMMNVQEILTFLDYLQNKGINSDGALKEHVFRNFQDQPADASDLDELRSNEIGNELDAASLNKRASYMALCHFKICNMGRKRGFFRKSNHNLIRRW</sequence>
<feature type="signal peptide" evidence="1">
    <location>
        <begin position="1"/>
        <end position="22"/>
    </location>
</feature>
<dbReference type="Proteomes" id="UP001307889">
    <property type="component" value="Chromosome 7"/>
</dbReference>